<evidence type="ECO:0000313" key="1">
    <source>
        <dbReference type="EMBL" id="KAH1074184.1"/>
    </source>
</evidence>
<gene>
    <name evidence="1" type="ORF">J1N35_026512</name>
</gene>
<accession>A0A9D3V8J8</accession>
<dbReference type="AlphaFoldDB" id="A0A9D3V8J8"/>
<sequence length="109" mass="11832">EPVVNAISPASDSDNQEAGTKALTRLVREVLEEVFEARIGAISETLQDRCMTMGRGEIAVLRGLPVDFETVAPLSISPMLKQNSHGCVPWEHGHVDLGIRDSGIWSHNA</sequence>
<feature type="non-terminal residue" evidence="1">
    <location>
        <position position="1"/>
    </location>
</feature>
<reference evidence="1 2" key="1">
    <citation type="journal article" date="2021" name="Plant Biotechnol. J.">
        <title>Multi-omics assisted identification of the key and species-specific regulatory components of drought-tolerant mechanisms in Gossypium stocksii.</title>
        <authorList>
            <person name="Yu D."/>
            <person name="Ke L."/>
            <person name="Zhang D."/>
            <person name="Wu Y."/>
            <person name="Sun Y."/>
            <person name="Mei J."/>
            <person name="Sun J."/>
            <person name="Sun Y."/>
        </authorList>
    </citation>
    <scope>NUCLEOTIDE SEQUENCE [LARGE SCALE GENOMIC DNA]</scope>
    <source>
        <strain evidence="2">cv. E1</strain>
        <tissue evidence="1">Leaf</tissue>
    </source>
</reference>
<proteinExistence type="predicted"/>
<dbReference type="EMBL" id="JAIQCV010000008">
    <property type="protein sequence ID" value="KAH1074184.1"/>
    <property type="molecule type" value="Genomic_DNA"/>
</dbReference>
<evidence type="ECO:0000313" key="2">
    <source>
        <dbReference type="Proteomes" id="UP000828251"/>
    </source>
</evidence>
<dbReference type="Proteomes" id="UP000828251">
    <property type="component" value="Unassembled WGS sequence"/>
</dbReference>
<organism evidence="1 2">
    <name type="scientific">Gossypium stocksii</name>
    <dbReference type="NCBI Taxonomy" id="47602"/>
    <lineage>
        <taxon>Eukaryota</taxon>
        <taxon>Viridiplantae</taxon>
        <taxon>Streptophyta</taxon>
        <taxon>Embryophyta</taxon>
        <taxon>Tracheophyta</taxon>
        <taxon>Spermatophyta</taxon>
        <taxon>Magnoliopsida</taxon>
        <taxon>eudicotyledons</taxon>
        <taxon>Gunneridae</taxon>
        <taxon>Pentapetalae</taxon>
        <taxon>rosids</taxon>
        <taxon>malvids</taxon>
        <taxon>Malvales</taxon>
        <taxon>Malvaceae</taxon>
        <taxon>Malvoideae</taxon>
        <taxon>Gossypium</taxon>
    </lineage>
</organism>
<keyword evidence="2" id="KW-1185">Reference proteome</keyword>
<name>A0A9D3V8J8_9ROSI</name>
<comment type="caution">
    <text evidence="1">The sequence shown here is derived from an EMBL/GenBank/DDBJ whole genome shotgun (WGS) entry which is preliminary data.</text>
</comment>
<protein>
    <submittedName>
        <fullName evidence="1">Uncharacterized protein</fullName>
    </submittedName>
</protein>